<dbReference type="PANTHER" id="PTHR30185:SF18">
    <property type="entry name" value="TRANSCRIPTIONAL REGULATOR MTLR"/>
    <property type="match status" value="1"/>
</dbReference>
<dbReference type="Pfam" id="PF00359">
    <property type="entry name" value="PTS_EIIA_2"/>
    <property type="match status" value="1"/>
</dbReference>
<evidence type="ECO:0000256" key="2">
    <source>
        <dbReference type="ARBA" id="ARBA00022737"/>
    </source>
</evidence>
<protein>
    <submittedName>
        <fullName evidence="8">Transcription antiterminator</fullName>
    </submittedName>
</protein>
<keyword evidence="9" id="KW-1185">Reference proteome</keyword>
<accession>A0A942USN9</accession>
<keyword evidence="3" id="KW-0805">Transcription regulation</keyword>
<feature type="domain" description="PRD" evidence="7">
    <location>
        <begin position="301"/>
        <end position="408"/>
    </location>
</feature>
<dbReference type="InterPro" id="IPR013196">
    <property type="entry name" value="HTH_11"/>
</dbReference>
<dbReference type="Pfam" id="PF00874">
    <property type="entry name" value="PRD"/>
    <property type="match status" value="2"/>
</dbReference>
<dbReference type="Pfam" id="PF08279">
    <property type="entry name" value="HTH_11"/>
    <property type="match status" value="1"/>
</dbReference>
<keyword evidence="4" id="KW-0804">Transcription</keyword>
<evidence type="ECO:0000259" key="5">
    <source>
        <dbReference type="PROSITE" id="PS51094"/>
    </source>
</evidence>
<dbReference type="GO" id="GO:0009401">
    <property type="term" value="P:phosphoenolpyruvate-dependent sugar phosphotransferase system"/>
    <property type="evidence" value="ECO:0007669"/>
    <property type="project" value="InterPro"/>
</dbReference>
<dbReference type="InterPro" id="IPR036388">
    <property type="entry name" value="WH-like_DNA-bd_sf"/>
</dbReference>
<dbReference type="Gene3D" id="1.10.1790.10">
    <property type="entry name" value="PRD domain"/>
    <property type="match status" value="2"/>
</dbReference>
<dbReference type="Gene3D" id="3.40.930.10">
    <property type="entry name" value="Mannitol-specific EII, Chain A"/>
    <property type="match status" value="1"/>
</dbReference>
<evidence type="ECO:0000256" key="3">
    <source>
        <dbReference type="ARBA" id="ARBA00023015"/>
    </source>
</evidence>
<dbReference type="InterPro" id="IPR036634">
    <property type="entry name" value="PRD_sf"/>
</dbReference>
<dbReference type="Gene3D" id="1.10.10.10">
    <property type="entry name" value="Winged helix-like DNA-binding domain superfamily/Winged helix DNA-binding domain"/>
    <property type="match status" value="2"/>
</dbReference>
<dbReference type="InterPro" id="IPR036095">
    <property type="entry name" value="PTS_EIIB-like_sf"/>
</dbReference>
<evidence type="ECO:0000313" key="8">
    <source>
        <dbReference type="EMBL" id="MBS4537868.1"/>
    </source>
</evidence>
<feature type="domain" description="PTS EIIA type-2" evidence="5">
    <location>
        <begin position="558"/>
        <end position="701"/>
    </location>
</feature>
<dbReference type="AlphaFoldDB" id="A0A942USN9"/>
<name>A0A942USN9_9FIRM</name>
<keyword evidence="1" id="KW-0808">Transferase</keyword>
<dbReference type="InterPro" id="IPR016152">
    <property type="entry name" value="PTrfase/Anion_transptr"/>
</dbReference>
<evidence type="ECO:0000256" key="4">
    <source>
        <dbReference type="ARBA" id="ARBA00023163"/>
    </source>
</evidence>
<evidence type="ECO:0000259" key="7">
    <source>
        <dbReference type="PROSITE" id="PS51372"/>
    </source>
</evidence>
<evidence type="ECO:0000259" key="6">
    <source>
        <dbReference type="PROSITE" id="PS51099"/>
    </source>
</evidence>
<dbReference type="SUPFAM" id="SSF55804">
    <property type="entry name" value="Phoshotransferase/anion transport protein"/>
    <property type="match status" value="1"/>
</dbReference>
<dbReference type="GO" id="GO:0006355">
    <property type="term" value="P:regulation of DNA-templated transcription"/>
    <property type="evidence" value="ECO:0007669"/>
    <property type="project" value="InterPro"/>
</dbReference>
<sequence length="704" mass="80731">MLDERKKEIINILIGKRDFITINELSTKLSVSSRTTRYDLDAVDIWLESTGFPTLIRIPRKGIKLDFGGGELKEIRKHFTSSDYYNYVLSPEERMNVVLLELLKSSKPLTLSILADKTYVSTTTIYNDLKNAEEWLEKFDIKVISKTGYGLYIKGKEVNQRQAISKLLKSLATSSDPNTLEQYISILKKWFPNLDIAYVKDTLLEAQELLQIKFSYEGLSNLIFHIVLSIERISSHQPISMEPIKLQEMMEKEEYKIAKRISTNISSHFNIEVPIDEMAYITLHLIGAKLSTVENQDEYLQKNRLLSSVIDQMIIVVERGLNLKIKNHEQLKKDLYIHLNPTLNRLLFNKTLQNPLLDEIKTKYKEIFLASTKACEILEENFNVKITDHEIAYITMHFGAAIEAQYIHKENITKVLLVCASRIGTSKLLSIKLKSYFRNFKIVDILSHENIDNHKNNLDFDLIISTIPIKNIDKPIALVSPLLNQKDIETLSSYLNYKGSHSSLNYKNPSIVVDLINIISEHCDINNLPGLQSDITGLLNNINKFMEENDTYLDTSSEILPRKLIQVNVDAKDWKDAIVKSSLPFLDHEYIKEEYVDSIIKRIDKYGPYMVIAPGIAMPHSSSEEGALKTGLSITTLKNPVKFNHKTNDPIHTIIMLSATNNYTHIEALTEVLEVISEKSNLELLKNSKNLDTIYKLFTKEDEK</sequence>
<dbReference type="PANTHER" id="PTHR30185">
    <property type="entry name" value="CRYPTIC BETA-GLUCOSIDE BGL OPERON ANTITERMINATOR"/>
    <property type="match status" value="1"/>
</dbReference>
<comment type="caution">
    <text evidence="8">The sequence shown here is derived from an EMBL/GenBank/DDBJ whole genome shotgun (WGS) entry which is preliminary data.</text>
</comment>
<feature type="domain" description="PTS EIIB type-2" evidence="6">
    <location>
        <begin position="413"/>
        <end position="503"/>
    </location>
</feature>
<proteinExistence type="predicted"/>
<dbReference type="InterPro" id="IPR050661">
    <property type="entry name" value="BglG_antiterminators"/>
</dbReference>
<dbReference type="RefSeq" id="WP_203365796.1">
    <property type="nucleotide sequence ID" value="NZ_WSFT01000022.1"/>
</dbReference>
<dbReference type="SUPFAM" id="SSF52794">
    <property type="entry name" value="PTS system IIB component-like"/>
    <property type="match status" value="1"/>
</dbReference>
<dbReference type="PROSITE" id="PS51099">
    <property type="entry name" value="PTS_EIIB_TYPE_2"/>
    <property type="match status" value="1"/>
</dbReference>
<evidence type="ECO:0000256" key="1">
    <source>
        <dbReference type="ARBA" id="ARBA00022679"/>
    </source>
</evidence>
<gene>
    <name evidence="8" type="ORF">GOQ27_05305</name>
</gene>
<dbReference type="InterPro" id="IPR002178">
    <property type="entry name" value="PTS_EIIA_type-2_dom"/>
</dbReference>
<dbReference type="InterPro" id="IPR013011">
    <property type="entry name" value="PTS_EIIB_2"/>
</dbReference>
<dbReference type="PROSITE" id="PS51094">
    <property type="entry name" value="PTS_EIIA_TYPE_2"/>
    <property type="match status" value="1"/>
</dbReference>
<dbReference type="CDD" id="cd05568">
    <property type="entry name" value="PTS_IIB_bgl_like"/>
    <property type="match status" value="1"/>
</dbReference>
<dbReference type="Proteomes" id="UP000724672">
    <property type="component" value="Unassembled WGS sequence"/>
</dbReference>
<dbReference type="GO" id="GO:0008982">
    <property type="term" value="F:protein-N(PI)-phosphohistidine-sugar phosphotransferase activity"/>
    <property type="evidence" value="ECO:0007669"/>
    <property type="project" value="InterPro"/>
</dbReference>
<dbReference type="SUPFAM" id="SSF63520">
    <property type="entry name" value="PTS-regulatory domain, PRD"/>
    <property type="match status" value="2"/>
</dbReference>
<feature type="domain" description="PRD" evidence="7">
    <location>
        <begin position="190"/>
        <end position="295"/>
    </location>
</feature>
<dbReference type="EMBL" id="WSFT01000022">
    <property type="protein sequence ID" value="MBS4537868.1"/>
    <property type="molecule type" value="Genomic_DNA"/>
</dbReference>
<dbReference type="Gene3D" id="3.40.50.2300">
    <property type="match status" value="1"/>
</dbReference>
<evidence type="ECO:0000313" key="9">
    <source>
        <dbReference type="Proteomes" id="UP000724672"/>
    </source>
</evidence>
<organism evidence="8 9">
    <name type="scientific">Anaeromonas frigoriresistens</name>
    <dbReference type="NCBI Taxonomy" id="2683708"/>
    <lineage>
        <taxon>Bacteria</taxon>
        <taxon>Bacillati</taxon>
        <taxon>Bacillota</taxon>
        <taxon>Tissierellia</taxon>
        <taxon>Tissierellales</taxon>
        <taxon>Thermohalobacteraceae</taxon>
        <taxon>Anaeromonas</taxon>
    </lineage>
</organism>
<keyword evidence="2" id="KW-0677">Repeat</keyword>
<dbReference type="CDD" id="cd00211">
    <property type="entry name" value="PTS_IIA_fru"/>
    <property type="match status" value="1"/>
</dbReference>
<dbReference type="InterPro" id="IPR011608">
    <property type="entry name" value="PRD"/>
</dbReference>
<reference evidence="8" key="1">
    <citation type="submission" date="2019-12" db="EMBL/GenBank/DDBJ databases">
        <title>Clostridiaceae gen. nov. sp. nov., isolated from sediment in Xinjiang, China.</title>
        <authorList>
            <person name="Zhang R."/>
        </authorList>
    </citation>
    <scope>NUCLEOTIDE SEQUENCE</scope>
    <source>
        <strain evidence="8">D2Q-11</strain>
    </source>
</reference>
<dbReference type="PROSITE" id="PS51372">
    <property type="entry name" value="PRD_2"/>
    <property type="match status" value="2"/>
</dbReference>